<evidence type="ECO:0000256" key="4">
    <source>
        <dbReference type="ARBA" id="ARBA00022714"/>
    </source>
</evidence>
<feature type="modified residue" description="N6-carboxylysine" evidence="15">
    <location>
        <position position="127"/>
    </location>
</feature>
<comment type="cofactor">
    <cofactor evidence="15">
        <name>[2Fe-2S] cluster</name>
        <dbReference type="ChEBI" id="CHEBI:190135"/>
    </cofactor>
    <text evidence="15">Binds 1 [2Fe-2S] cluster per subunit. This cluster acts as a Lewis acid cofactor.</text>
</comment>
<dbReference type="PANTHER" id="PTHR21000">
    <property type="entry name" value="DIHYDROXY-ACID DEHYDRATASE DAD"/>
    <property type="match status" value="1"/>
</dbReference>
<dbReference type="PROSITE" id="PS00886">
    <property type="entry name" value="ILVD_EDD_1"/>
    <property type="match status" value="1"/>
</dbReference>
<evidence type="ECO:0000256" key="12">
    <source>
        <dbReference type="ARBA" id="ARBA00029436"/>
    </source>
</evidence>
<dbReference type="Proteomes" id="UP001304671">
    <property type="component" value="Unassembled WGS sequence"/>
</dbReference>
<evidence type="ECO:0000256" key="13">
    <source>
        <dbReference type="ARBA" id="ARBA00029437"/>
    </source>
</evidence>
<dbReference type="SUPFAM" id="SSF143975">
    <property type="entry name" value="IlvD/EDD N-terminal domain-like"/>
    <property type="match status" value="1"/>
</dbReference>
<comment type="subunit">
    <text evidence="15">Homodimer.</text>
</comment>
<keyword evidence="8 15" id="KW-0411">Iron-sulfur</keyword>
<sequence length="560" mass="59704">MSQELNKFSRTLTQEVTNPAAKAMLYGIGLTKEDMQKAQIGIASTGYEGNTCNMHLNGLSVHVKKGIQENGMVGLIFHTIGVSDGMTNGNNGMSYSLPSRDLIADSIENVVGAQWYDGVIAVVGCDKNMPGAMMAIARLNRPAMLVYGGTIRSGEYKGQKLDIVSAFEALGKKFAGNISDEDYEGVIRNAIPGAGACGGMYTANTMASSMEAMGLTLPNSSSYPATHEGKKAECLAIGAAMKNLLEKNICPRDIMTRKAFENAMTVVMAMGGSTNAVLHYLAIARAAEVDFTLKDIQDISDRTPLLADLKPSGKYYMEDMLAIGGVPAVMKYLLQEGLLHGDCMTITGKTIAENLAEVPEINFDTQKIIKPIAEAIKATGHLQILYGNLATDGAVAKITGKEGEKFEGVAKVCECEEEVIEFLEKGEIKEGQVIVIRNEGPKGGPGMPEMLKPTSAVMGAGLGNKVAMITDGRFSGGTHGFVVGHITPEAQVGGNIALVKDGDLITIDAVNNILHVHVSDEELAERRKEWKPTPSPFKQGVLRKYVKNVSSASEGCVTDL</sequence>
<dbReference type="InterPro" id="IPR000581">
    <property type="entry name" value="ILV_EDD_N"/>
</dbReference>
<comment type="function">
    <text evidence="15">Functions in the biosynthesis of branched-chain amino acids. Catalyzes the dehydration of (2R,3R)-2,3-dihydroxy-3-methylpentanoate (2,3-dihydroxy-3-methylvalerate) into 2-oxo-3-methylpentanoate (2-oxo-3-methylvalerate) and of (2R)-2,3-dihydroxy-3-methylbutanoate (2,3-dihydroxyisovalerate) into 2-oxo-3-methylbutanoate (2-oxoisovalerate), the penultimate precursor to L-isoleucine and L-valine, respectively.</text>
</comment>
<protein>
    <recommendedName>
        <fullName evidence="14 15">Dihydroxy-acid dehydratase</fullName>
        <shortName evidence="15">DAD</shortName>
        <ecNumber evidence="14 15">4.2.1.9</ecNumber>
    </recommendedName>
</protein>
<dbReference type="PROSITE" id="PS00887">
    <property type="entry name" value="ILVD_EDD_2"/>
    <property type="match status" value="1"/>
</dbReference>
<reference evidence="18 19" key="1">
    <citation type="submission" date="2023-12" db="EMBL/GenBank/DDBJ databases">
        <title>Novel species of the genus Arcicella isolated from rivers.</title>
        <authorList>
            <person name="Lu H."/>
        </authorList>
    </citation>
    <scope>NUCLEOTIDE SEQUENCE [LARGE SCALE GENOMIC DNA]</scope>
    <source>
        <strain evidence="18 19">LMG 21963</strain>
    </source>
</reference>
<keyword evidence="4 15" id="KW-0001">2Fe-2S</keyword>
<organism evidence="18 19">
    <name type="scientific">Arcicella aquatica</name>
    <dbReference type="NCBI Taxonomy" id="217141"/>
    <lineage>
        <taxon>Bacteria</taxon>
        <taxon>Pseudomonadati</taxon>
        <taxon>Bacteroidota</taxon>
        <taxon>Cytophagia</taxon>
        <taxon>Cytophagales</taxon>
        <taxon>Flectobacillaceae</taxon>
        <taxon>Arcicella</taxon>
    </lineage>
</organism>
<comment type="caution">
    <text evidence="15">Lacks conserved residue(s) required for the propagation of feature annotation.</text>
</comment>
<dbReference type="RefSeq" id="WP_323246430.1">
    <property type="nucleotide sequence ID" value="NZ_JAYFUL010000002.1"/>
</dbReference>
<feature type="domain" description="Dihydroxy-acid/6-phosphogluconate dehydratase N-terminal" evidence="16">
    <location>
        <begin position="37"/>
        <end position="354"/>
    </location>
</feature>
<gene>
    <name evidence="15 18" type="primary">ilvD</name>
    <name evidence="18" type="ORF">VB264_02385</name>
</gene>
<comment type="catalytic activity">
    <reaction evidence="15">
        <text>(2R,3R)-2,3-dihydroxy-3-methylpentanoate = (S)-3-methyl-2-oxopentanoate + H2O</text>
        <dbReference type="Rhea" id="RHEA:27694"/>
        <dbReference type="ChEBI" id="CHEBI:15377"/>
        <dbReference type="ChEBI" id="CHEBI:35146"/>
        <dbReference type="ChEBI" id="CHEBI:49258"/>
        <dbReference type="EC" id="4.2.1.9"/>
    </reaction>
</comment>
<dbReference type="NCBIfam" id="NF002068">
    <property type="entry name" value="PRK00911.1"/>
    <property type="match status" value="1"/>
</dbReference>
<comment type="pathway">
    <text evidence="13 15">Amino-acid biosynthesis; L-isoleucine biosynthesis; L-isoleucine from 2-oxobutanoate: step 3/4.</text>
</comment>
<comment type="similarity">
    <text evidence="2 15">Belongs to the IlvD/Edd family.</text>
</comment>
<dbReference type="PANTHER" id="PTHR21000:SF5">
    <property type="entry name" value="DIHYDROXY-ACID DEHYDRATASE, MITOCHONDRIAL"/>
    <property type="match status" value="1"/>
</dbReference>
<feature type="binding site" evidence="15">
    <location>
        <position position="449"/>
    </location>
    <ligand>
        <name>Mg(2+)</name>
        <dbReference type="ChEBI" id="CHEBI:18420"/>
    </ligand>
</feature>
<dbReference type="Gene3D" id="3.50.30.80">
    <property type="entry name" value="IlvD/EDD C-terminal domain-like"/>
    <property type="match status" value="1"/>
</dbReference>
<dbReference type="InterPro" id="IPR056740">
    <property type="entry name" value="ILV_EDD_C"/>
</dbReference>
<comment type="cofactor">
    <cofactor evidence="1 15">
        <name>Mg(2+)</name>
        <dbReference type="ChEBI" id="CHEBI:18420"/>
    </cofactor>
</comment>
<evidence type="ECO:0000256" key="3">
    <source>
        <dbReference type="ARBA" id="ARBA00022605"/>
    </source>
</evidence>
<dbReference type="Pfam" id="PF24877">
    <property type="entry name" value="ILV_EDD_C"/>
    <property type="match status" value="1"/>
</dbReference>
<evidence type="ECO:0000256" key="7">
    <source>
        <dbReference type="ARBA" id="ARBA00023004"/>
    </source>
</evidence>
<comment type="catalytic activity">
    <reaction evidence="11">
        <text>(2R)-2,3-dihydroxy-3-methylbutanoate = 3-methyl-2-oxobutanoate + H2O</text>
        <dbReference type="Rhea" id="RHEA:24809"/>
        <dbReference type="ChEBI" id="CHEBI:11851"/>
        <dbReference type="ChEBI" id="CHEBI:15377"/>
        <dbReference type="ChEBI" id="CHEBI:49072"/>
        <dbReference type="EC" id="4.2.1.9"/>
    </reaction>
    <physiologicalReaction direction="left-to-right" evidence="11">
        <dbReference type="Rhea" id="RHEA:24810"/>
    </physiologicalReaction>
</comment>
<evidence type="ECO:0000256" key="9">
    <source>
        <dbReference type="ARBA" id="ARBA00023239"/>
    </source>
</evidence>
<evidence type="ECO:0000259" key="16">
    <source>
        <dbReference type="Pfam" id="PF00920"/>
    </source>
</evidence>
<evidence type="ECO:0000256" key="1">
    <source>
        <dbReference type="ARBA" id="ARBA00001946"/>
    </source>
</evidence>
<dbReference type="SUPFAM" id="SSF52016">
    <property type="entry name" value="LeuD/IlvD-like"/>
    <property type="match status" value="1"/>
</dbReference>
<dbReference type="NCBIfam" id="TIGR00110">
    <property type="entry name" value="ilvD"/>
    <property type="match status" value="1"/>
</dbReference>
<proteinExistence type="inferred from homology"/>
<name>A0ABU5QHT4_9BACT</name>
<feature type="active site" description="Proton acceptor" evidence="15">
    <location>
        <position position="475"/>
    </location>
</feature>
<evidence type="ECO:0000256" key="2">
    <source>
        <dbReference type="ARBA" id="ARBA00006486"/>
    </source>
</evidence>
<evidence type="ECO:0000256" key="11">
    <source>
        <dbReference type="ARBA" id="ARBA00029304"/>
    </source>
</evidence>
<evidence type="ECO:0000256" key="8">
    <source>
        <dbReference type="ARBA" id="ARBA00023014"/>
    </source>
</evidence>
<feature type="binding site" evidence="15">
    <location>
        <position position="84"/>
    </location>
    <ligand>
        <name>Mg(2+)</name>
        <dbReference type="ChEBI" id="CHEBI:18420"/>
    </ligand>
</feature>
<keyword evidence="7 15" id="KW-0408">Iron</keyword>
<dbReference type="HAMAP" id="MF_00012">
    <property type="entry name" value="IlvD"/>
    <property type="match status" value="1"/>
</dbReference>
<feature type="binding site" evidence="15">
    <location>
        <position position="52"/>
    </location>
    <ligand>
        <name>[2Fe-2S] cluster</name>
        <dbReference type="ChEBI" id="CHEBI:190135"/>
    </ligand>
</feature>
<keyword evidence="6 15" id="KW-0460">Magnesium</keyword>
<evidence type="ECO:0000256" key="14">
    <source>
        <dbReference type="ARBA" id="ARBA00029490"/>
    </source>
</evidence>
<accession>A0ABU5QHT4</accession>
<dbReference type="Pfam" id="PF00920">
    <property type="entry name" value="ILVD_EDD_N"/>
    <property type="match status" value="1"/>
</dbReference>
<evidence type="ECO:0000256" key="15">
    <source>
        <dbReference type="HAMAP-Rule" id="MF_00012"/>
    </source>
</evidence>
<evidence type="ECO:0000259" key="17">
    <source>
        <dbReference type="Pfam" id="PF24877"/>
    </source>
</evidence>
<keyword evidence="3 15" id="KW-0028">Amino-acid biosynthesis</keyword>
<dbReference type="InterPro" id="IPR050165">
    <property type="entry name" value="DHAD_IlvD/Edd"/>
</dbReference>
<comment type="caution">
    <text evidence="18">The sequence shown here is derived from an EMBL/GenBank/DDBJ whole genome shotgun (WGS) entry which is preliminary data.</text>
</comment>
<dbReference type="InterPro" id="IPR042096">
    <property type="entry name" value="Dihydro-acid_dehy_C"/>
</dbReference>
<dbReference type="InterPro" id="IPR037237">
    <property type="entry name" value="IlvD/EDD_N"/>
</dbReference>
<feature type="binding site" description="via carbamate group" evidence="15">
    <location>
        <position position="127"/>
    </location>
    <ligand>
        <name>Mg(2+)</name>
        <dbReference type="ChEBI" id="CHEBI:18420"/>
    </ligand>
</feature>
<evidence type="ECO:0000256" key="5">
    <source>
        <dbReference type="ARBA" id="ARBA00022723"/>
    </source>
</evidence>
<comment type="pathway">
    <text evidence="12 15">Amino-acid biosynthesis; L-valine biosynthesis; L-valine from pyruvate: step 3/4.</text>
</comment>
<dbReference type="EMBL" id="JAYFUL010000002">
    <property type="protein sequence ID" value="MEA5256613.1"/>
    <property type="molecule type" value="Genomic_DNA"/>
</dbReference>
<evidence type="ECO:0000313" key="18">
    <source>
        <dbReference type="EMBL" id="MEA5256613.1"/>
    </source>
</evidence>
<evidence type="ECO:0000313" key="19">
    <source>
        <dbReference type="Proteomes" id="UP001304671"/>
    </source>
</evidence>
<keyword evidence="10 15" id="KW-0100">Branched-chain amino acid biosynthesis</keyword>
<keyword evidence="19" id="KW-1185">Reference proteome</keyword>
<dbReference type="GO" id="GO:0004160">
    <property type="term" value="F:dihydroxy-acid dehydratase activity"/>
    <property type="evidence" value="ECO:0007669"/>
    <property type="project" value="UniProtKB-EC"/>
</dbReference>
<dbReference type="EC" id="4.2.1.9" evidence="14 15"/>
<feature type="binding site" evidence="15">
    <location>
        <position position="126"/>
    </location>
    <ligand>
        <name>Mg(2+)</name>
        <dbReference type="ChEBI" id="CHEBI:18420"/>
    </ligand>
</feature>
<keyword evidence="5 15" id="KW-0479">Metal-binding</keyword>
<dbReference type="InterPro" id="IPR004404">
    <property type="entry name" value="DihydroxyA_deHydtase"/>
</dbReference>
<dbReference type="InterPro" id="IPR020558">
    <property type="entry name" value="DiOHA_6PGluconate_deHydtase_CS"/>
</dbReference>
<evidence type="ECO:0000256" key="10">
    <source>
        <dbReference type="ARBA" id="ARBA00023304"/>
    </source>
</evidence>
<evidence type="ECO:0000256" key="6">
    <source>
        <dbReference type="ARBA" id="ARBA00022842"/>
    </source>
</evidence>
<keyword evidence="9 15" id="KW-0456">Lyase</keyword>
<feature type="domain" description="Dihydroxy-acid/6-phosphogluconate dehydratase C-terminal" evidence="17">
    <location>
        <begin position="367"/>
        <end position="556"/>
    </location>
</feature>